<proteinExistence type="predicted"/>
<sequence>MTKKVICGSEIWQKGLHAFFVLSMVIL</sequence>
<accession>A0A382BVJ2</accession>
<organism evidence="1">
    <name type="scientific">marine metagenome</name>
    <dbReference type="NCBI Taxonomy" id="408172"/>
    <lineage>
        <taxon>unclassified sequences</taxon>
        <taxon>metagenomes</taxon>
        <taxon>ecological metagenomes</taxon>
    </lineage>
</organism>
<dbReference type="AlphaFoldDB" id="A0A382BVJ2"/>
<gene>
    <name evidence="1" type="ORF">METZ01_LOCUS170498</name>
</gene>
<protein>
    <submittedName>
        <fullName evidence="1">Uncharacterized protein</fullName>
    </submittedName>
</protein>
<reference evidence="1" key="1">
    <citation type="submission" date="2018-05" db="EMBL/GenBank/DDBJ databases">
        <authorList>
            <person name="Lanie J.A."/>
            <person name="Ng W.-L."/>
            <person name="Kazmierczak K.M."/>
            <person name="Andrzejewski T.M."/>
            <person name="Davidsen T.M."/>
            <person name="Wayne K.J."/>
            <person name="Tettelin H."/>
            <person name="Glass J.I."/>
            <person name="Rusch D."/>
            <person name="Podicherti R."/>
            <person name="Tsui H.-C.T."/>
            <person name="Winkler M.E."/>
        </authorList>
    </citation>
    <scope>NUCLEOTIDE SEQUENCE</scope>
</reference>
<evidence type="ECO:0000313" key="1">
    <source>
        <dbReference type="EMBL" id="SVB17644.1"/>
    </source>
</evidence>
<name>A0A382BVJ2_9ZZZZ</name>
<dbReference type="EMBL" id="UINC01031499">
    <property type="protein sequence ID" value="SVB17644.1"/>
    <property type="molecule type" value="Genomic_DNA"/>
</dbReference>
<feature type="non-terminal residue" evidence="1">
    <location>
        <position position="27"/>
    </location>
</feature>